<proteinExistence type="predicted"/>
<reference evidence="1 2" key="2">
    <citation type="journal article" date="2024" name="Microb. Biotechnol.">
        <title>The involvement of multiple ABC transporters in daunorubicin efflux in Streptomyces coeruleorubidus.</title>
        <authorList>
            <person name="Dong J."/>
            <person name="Ning J."/>
            <person name="Tian Y."/>
            <person name="Li H."/>
            <person name="Chen H."/>
            <person name="Guan W."/>
        </authorList>
    </citation>
    <scope>NUCLEOTIDE SEQUENCE [LARGE SCALE GENOMIC DNA]</scope>
    <source>
        <strain evidence="1 2">CICC 11043</strain>
    </source>
</reference>
<keyword evidence="2" id="KW-1185">Reference proteome</keyword>
<dbReference type="Gene3D" id="3.90.180.10">
    <property type="entry name" value="Medium-chain alcohol dehydrogenases, catalytic domain"/>
    <property type="match status" value="1"/>
</dbReference>
<evidence type="ECO:0000313" key="2">
    <source>
        <dbReference type="Proteomes" id="UP001305002"/>
    </source>
</evidence>
<sequence>MKAIVQDAYASEDLLDLRDIDRPVPGDDEVLVEVRAAGVGPEVWHLMTGKPYVARVAGPVRRAGAWQ</sequence>
<geneLocation type="plasmid" evidence="1 2">
    <name>unnamed</name>
</geneLocation>
<evidence type="ECO:0000313" key="1">
    <source>
        <dbReference type="EMBL" id="WOT40634.1"/>
    </source>
</evidence>
<keyword evidence="1" id="KW-0614">Plasmid</keyword>
<dbReference type="EMBL" id="CP137525">
    <property type="protein sequence ID" value="WOT40634.1"/>
    <property type="molecule type" value="Genomic_DNA"/>
</dbReference>
<dbReference type="InterPro" id="IPR011032">
    <property type="entry name" value="GroES-like_sf"/>
</dbReference>
<dbReference type="RefSeq" id="WP_317928305.1">
    <property type="nucleotide sequence ID" value="NZ_CP137525.1"/>
</dbReference>
<dbReference type="SUPFAM" id="SSF50129">
    <property type="entry name" value="GroES-like"/>
    <property type="match status" value="1"/>
</dbReference>
<name>A0ABZ0KSY6_STRC4</name>
<protein>
    <submittedName>
        <fullName evidence="1">Uncharacterized protein</fullName>
    </submittedName>
</protein>
<dbReference type="Proteomes" id="UP001305002">
    <property type="component" value="Plasmid unnamed"/>
</dbReference>
<reference evidence="1 2" key="1">
    <citation type="journal article" date="2021" name="J. Microbiol. Biotechnol.">
        <title>An Efficient Markerless Deletion System Suitable for the Industrial Strains of Streptomyces.</title>
        <authorList>
            <person name="Dong J."/>
            <person name="Wei J."/>
            <person name="Li H."/>
            <person name="Zhao S."/>
            <person name="Guan W."/>
        </authorList>
    </citation>
    <scope>NUCLEOTIDE SEQUENCE [LARGE SCALE GENOMIC DNA]</scope>
    <source>
        <strain evidence="1 2">CICC 11043</strain>
    </source>
</reference>
<organism evidence="1 2">
    <name type="scientific">Streptomyces coeruleorubidus</name>
    <dbReference type="NCBI Taxonomy" id="116188"/>
    <lineage>
        <taxon>Bacteria</taxon>
        <taxon>Bacillati</taxon>
        <taxon>Actinomycetota</taxon>
        <taxon>Actinomycetes</taxon>
        <taxon>Kitasatosporales</taxon>
        <taxon>Streptomycetaceae</taxon>
        <taxon>Streptomyces</taxon>
    </lineage>
</organism>
<accession>A0ABZ0KSY6</accession>
<gene>
    <name evidence="1" type="ORF">R5U08_41810</name>
</gene>